<dbReference type="GeneID" id="25144541"/>
<dbReference type="OrthoDB" id="64860at2157"/>
<accession>W0JJZ2</accession>
<dbReference type="HOGENOM" id="CLU_081297_3_1_2"/>
<dbReference type="Pfam" id="PF13248">
    <property type="entry name" value="Zn_ribbon_3"/>
    <property type="match status" value="1"/>
</dbReference>
<organism evidence="3 4">
    <name type="scientific">Halostagnicola larsenii XH-48</name>
    <dbReference type="NCBI Taxonomy" id="797299"/>
    <lineage>
        <taxon>Archaea</taxon>
        <taxon>Methanobacteriati</taxon>
        <taxon>Methanobacteriota</taxon>
        <taxon>Stenosarchaea group</taxon>
        <taxon>Halobacteria</taxon>
        <taxon>Halobacteriales</taxon>
        <taxon>Natrialbaceae</taxon>
        <taxon>Halostagnicola</taxon>
    </lineage>
</organism>
<feature type="transmembrane region" description="Helical" evidence="1">
    <location>
        <begin position="78"/>
        <end position="105"/>
    </location>
</feature>
<sequence length="121" mass="13284">MPFDERDEPAATAGPDEQYCSSCGEIIKREAEICPHCGVRQQQPQQKNPGLAAVLSVFFTGVGQIYNGQVGKGLALMLIQFVNLLLVFALIGIFTGFIVWVYAIYDAYSVAEKINRGEIEP</sequence>
<dbReference type="EMBL" id="CP007055">
    <property type="protein sequence ID" value="AHF98918.1"/>
    <property type="molecule type" value="Genomic_DNA"/>
</dbReference>
<keyword evidence="1" id="KW-1133">Transmembrane helix</keyword>
<protein>
    <recommendedName>
        <fullName evidence="2">Putative zinc-ribbon domain-containing protein</fullName>
    </recommendedName>
</protein>
<dbReference type="RefSeq" id="WP_049952117.1">
    <property type="nucleotide sequence ID" value="NZ_CP007055.1"/>
</dbReference>
<evidence type="ECO:0000259" key="2">
    <source>
        <dbReference type="Pfam" id="PF13248"/>
    </source>
</evidence>
<evidence type="ECO:0000256" key="1">
    <source>
        <dbReference type="SAM" id="Phobius"/>
    </source>
</evidence>
<dbReference type="KEGG" id="hlr:HALLA_08625"/>
<feature type="domain" description="Putative zinc-ribbon" evidence="2">
    <location>
        <begin position="17"/>
        <end position="40"/>
    </location>
</feature>
<dbReference type="eggNOG" id="arCOG03293">
    <property type="taxonomic scope" value="Archaea"/>
</dbReference>
<name>W0JJZ2_9EURY</name>
<keyword evidence="1" id="KW-0472">Membrane</keyword>
<dbReference type="Proteomes" id="UP000019024">
    <property type="component" value="Chromosome"/>
</dbReference>
<dbReference type="InterPro" id="IPR059113">
    <property type="entry name" value="Znf_ribbon"/>
</dbReference>
<proteinExistence type="predicted"/>
<keyword evidence="1" id="KW-0812">Transmembrane</keyword>
<keyword evidence="4" id="KW-1185">Reference proteome</keyword>
<evidence type="ECO:0000313" key="4">
    <source>
        <dbReference type="Proteomes" id="UP000019024"/>
    </source>
</evidence>
<gene>
    <name evidence="3" type="ORF">HALLA_08625</name>
</gene>
<dbReference type="AlphaFoldDB" id="W0JJZ2"/>
<dbReference type="STRING" id="797299.HALLA_08625"/>
<reference evidence="3 4" key="1">
    <citation type="submission" date="2014-01" db="EMBL/GenBank/DDBJ databases">
        <authorList>
            <consortium name="DOE Joint Genome Institute"/>
            <person name="Anderson I."/>
            <person name="Huntemann M."/>
            <person name="Han J."/>
            <person name="Chen A."/>
            <person name="Kyrpides N."/>
            <person name="Mavromatis K."/>
            <person name="Markowitz V."/>
            <person name="Palaniappan K."/>
            <person name="Ivanova N."/>
            <person name="Schaumberg A."/>
            <person name="Pati A."/>
            <person name="Liolios K."/>
            <person name="Nordberg H.P."/>
            <person name="Cantor M.N."/>
            <person name="Hua S.X."/>
            <person name="Woyke T."/>
        </authorList>
    </citation>
    <scope>NUCLEOTIDE SEQUENCE [LARGE SCALE GENOMIC DNA]</scope>
    <source>
        <strain evidence="3 4">XH-48</strain>
    </source>
</reference>
<feature type="transmembrane region" description="Helical" evidence="1">
    <location>
        <begin position="50"/>
        <end position="66"/>
    </location>
</feature>
<evidence type="ECO:0000313" key="3">
    <source>
        <dbReference type="EMBL" id="AHF98918.1"/>
    </source>
</evidence>